<evidence type="ECO:0000313" key="1">
    <source>
        <dbReference type="EMBL" id="JAH32529.1"/>
    </source>
</evidence>
<accession>A0A0E9RTR9</accession>
<sequence>MSSSVQCYEAEIVQDWRNYLIAFTREGIVPGRNVYFLFLSSTVCLENDLVSTSFFFFHWKYRSSHSLTQPQK</sequence>
<organism evidence="1">
    <name type="scientific">Anguilla anguilla</name>
    <name type="common">European freshwater eel</name>
    <name type="synonym">Muraena anguilla</name>
    <dbReference type="NCBI Taxonomy" id="7936"/>
    <lineage>
        <taxon>Eukaryota</taxon>
        <taxon>Metazoa</taxon>
        <taxon>Chordata</taxon>
        <taxon>Craniata</taxon>
        <taxon>Vertebrata</taxon>
        <taxon>Euteleostomi</taxon>
        <taxon>Actinopterygii</taxon>
        <taxon>Neopterygii</taxon>
        <taxon>Teleostei</taxon>
        <taxon>Anguilliformes</taxon>
        <taxon>Anguillidae</taxon>
        <taxon>Anguilla</taxon>
    </lineage>
</organism>
<name>A0A0E9RTR9_ANGAN</name>
<dbReference type="AlphaFoldDB" id="A0A0E9RTR9"/>
<dbReference type="EMBL" id="GBXM01076048">
    <property type="protein sequence ID" value="JAH32529.1"/>
    <property type="molecule type" value="Transcribed_RNA"/>
</dbReference>
<proteinExistence type="predicted"/>
<reference evidence="1" key="1">
    <citation type="submission" date="2014-11" db="EMBL/GenBank/DDBJ databases">
        <authorList>
            <person name="Amaro Gonzalez C."/>
        </authorList>
    </citation>
    <scope>NUCLEOTIDE SEQUENCE</scope>
</reference>
<protein>
    <submittedName>
        <fullName evidence="1">Uncharacterized protein</fullName>
    </submittedName>
</protein>
<reference evidence="1" key="2">
    <citation type="journal article" date="2015" name="Fish Shellfish Immunol.">
        <title>Early steps in the European eel (Anguilla anguilla)-Vibrio vulnificus interaction in the gills: Role of the RtxA13 toxin.</title>
        <authorList>
            <person name="Callol A."/>
            <person name="Pajuelo D."/>
            <person name="Ebbesson L."/>
            <person name="Teles M."/>
            <person name="MacKenzie S."/>
            <person name="Amaro C."/>
        </authorList>
    </citation>
    <scope>NUCLEOTIDE SEQUENCE</scope>
</reference>